<name>A0A0N0P3D0_LEPSE</name>
<keyword evidence="4" id="KW-1185">Reference proteome</keyword>
<dbReference type="OrthoDB" id="63267at2759"/>
<dbReference type="PANTHER" id="PTHR47052">
    <property type="entry name" value="CONSERVED SERINE PROLINE-RICH PROTEIN (AFU_ORTHOLOGUE AFUA_2G01790)"/>
    <property type="match status" value="1"/>
</dbReference>
<gene>
    <name evidence="3" type="ORF">ABL78_6961</name>
</gene>
<feature type="compositionally biased region" description="Low complexity" evidence="1">
    <location>
        <begin position="244"/>
        <end position="261"/>
    </location>
</feature>
<accession>A0A0N0P3D0</accession>
<dbReference type="CDD" id="cd00030">
    <property type="entry name" value="C2"/>
    <property type="match status" value="1"/>
</dbReference>
<evidence type="ECO:0000256" key="1">
    <source>
        <dbReference type="SAM" id="MobiDB-lite"/>
    </source>
</evidence>
<evidence type="ECO:0000313" key="3">
    <source>
        <dbReference type="EMBL" id="KPI83986.1"/>
    </source>
</evidence>
<dbReference type="OMA" id="QIVFELW"/>
<protein>
    <submittedName>
        <fullName evidence="3">Putative c2 domain protein</fullName>
    </submittedName>
</protein>
<dbReference type="Pfam" id="PF00168">
    <property type="entry name" value="C2"/>
    <property type="match status" value="1"/>
</dbReference>
<dbReference type="InterPro" id="IPR052981">
    <property type="entry name" value="Ingression_C2_domain"/>
</dbReference>
<dbReference type="EMBL" id="LJSK01000302">
    <property type="protein sequence ID" value="KPI83986.1"/>
    <property type="molecule type" value="Genomic_DNA"/>
</dbReference>
<dbReference type="InterPro" id="IPR035892">
    <property type="entry name" value="C2_domain_sf"/>
</dbReference>
<dbReference type="SMART" id="SM00239">
    <property type="entry name" value="C2"/>
    <property type="match status" value="1"/>
</dbReference>
<evidence type="ECO:0000313" key="4">
    <source>
        <dbReference type="Proteomes" id="UP000038009"/>
    </source>
</evidence>
<dbReference type="PROSITE" id="PS50004">
    <property type="entry name" value="C2"/>
    <property type="match status" value="1"/>
</dbReference>
<feature type="region of interest" description="Disordered" evidence="1">
    <location>
        <begin position="154"/>
        <end position="181"/>
    </location>
</feature>
<reference evidence="3 4" key="1">
    <citation type="journal article" date="2015" name="PLoS Pathog.">
        <title>Leptomonas seymouri: Adaptations to the Dixenous Life Cycle Analyzed by Genome Sequencing, Transcriptome Profiling and Co-infection with Leishmania donovani.</title>
        <authorList>
            <person name="Kraeva N."/>
            <person name="Butenko A."/>
            <person name="Hlavacova J."/>
            <person name="Kostygov A."/>
            <person name="Myskova J."/>
            <person name="Grybchuk D."/>
            <person name="Lestinova T."/>
            <person name="Votypka J."/>
            <person name="Volf P."/>
            <person name="Opperdoes F."/>
            <person name="Flegontov P."/>
            <person name="Lukes J."/>
            <person name="Yurchenko V."/>
        </authorList>
    </citation>
    <scope>NUCLEOTIDE SEQUENCE [LARGE SCALE GENOMIC DNA]</scope>
    <source>
        <strain evidence="3 4">ATCC 30220</strain>
    </source>
</reference>
<dbReference type="AlphaFoldDB" id="A0A0N0P3D0"/>
<evidence type="ECO:0000259" key="2">
    <source>
        <dbReference type="PROSITE" id="PS50004"/>
    </source>
</evidence>
<feature type="region of interest" description="Disordered" evidence="1">
    <location>
        <begin position="243"/>
        <end position="289"/>
    </location>
</feature>
<dbReference type="InterPro" id="IPR000008">
    <property type="entry name" value="C2_dom"/>
</dbReference>
<proteinExistence type="predicted"/>
<dbReference type="Gene3D" id="2.60.40.150">
    <property type="entry name" value="C2 domain"/>
    <property type="match status" value="1"/>
</dbReference>
<dbReference type="SUPFAM" id="SSF49562">
    <property type="entry name" value="C2 domain (Calcium/lipid-binding domain, CaLB)"/>
    <property type="match status" value="1"/>
</dbReference>
<organism evidence="3 4">
    <name type="scientific">Leptomonas seymouri</name>
    <dbReference type="NCBI Taxonomy" id="5684"/>
    <lineage>
        <taxon>Eukaryota</taxon>
        <taxon>Discoba</taxon>
        <taxon>Euglenozoa</taxon>
        <taxon>Kinetoplastea</taxon>
        <taxon>Metakinetoplastina</taxon>
        <taxon>Trypanosomatida</taxon>
        <taxon>Trypanosomatidae</taxon>
        <taxon>Leishmaniinae</taxon>
        <taxon>Leptomonas</taxon>
    </lineage>
</organism>
<dbReference type="Proteomes" id="UP000038009">
    <property type="component" value="Unassembled WGS sequence"/>
</dbReference>
<sequence>MGRLEVCICGARRIGDTQKVGIPDPYVKIIMGDRKKTQIKYKTKVVQNSLHPVWNEIAKFQIADYDSAQVVFEVWNDNVMVDDLLGSYALSVNGLQRGVVHDMWAILAGSKLSSAEIHLQVLAVDFGVEPQPGALRVSSIEEYINSTAPKPVISATENSSAASPPASPDFDPVAKPSPVMGIPLQGPVSSPAYVQPPQVSYASAQQQPLQYVQQQQLRYFQQAPPPPPQPQVVYVQQVPPPQPQQVAYMQQPPPQTVYYQQGPPPPPQQAGYYGPSAPQQPYYYGPTHL</sequence>
<dbReference type="PANTHER" id="PTHR47052:SF3">
    <property type="entry name" value="INGRESSION PROTEIN 1"/>
    <property type="match status" value="1"/>
</dbReference>
<feature type="domain" description="C2" evidence="2">
    <location>
        <begin position="1"/>
        <end position="105"/>
    </location>
</feature>
<comment type="caution">
    <text evidence="3">The sequence shown here is derived from an EMBL/GenBank/DDBJ whole genome shotgun (WGS) entry which is preliminary data.</text>
</comment>
<dbReference type="VEuPathDB" id="TriTrypDB:Lsey_0302_0030"/>